<keyword evidence="2" id="KW-1185">Reference proteome</keyword>
<sequence length="115" mass="13259">MKQCKTNYSNRFLTRSDPHWDIFWSLSRRVWIEVTGMPVEDRSFEVFAKEFGSKIYSVQSHPDLEKESSTSMEETNFVSLGKETPAAHKRSQANSSYPNLNLTIVDDPLLDAIIE</sequence>
<name>A0ABU6VQN6_9FABA</name>
<evidence type="ECO:0000313" key="2">
    <source>
        <dbReference type="Proteomes" id="UP001341840"/>
    </source>
</evidence>
<organism evidence="1 2">
    <name type="scientific">Stylosanthes scabra</name>
    <dbReference type="NCBI Taxonomy" id="79078"/>
    <lineage>
        <taxon>Eukaryota</taxon>
        <taxon>Viridiplantae</taxon>
        <taxon>Streptophyta</taxon>
        <taxon>Embryophyta</taxon>
        <taxon>Tracheophyta</taxon>
        <taxon>Spermatophyta</taxon>
        <taxon>Magnoliopsida</taxon>
        <taxon>eudicotyledons</taxon>
        <taxon>Gunneridae</taxon>
        <taxon>Pentapetalae</taxon>
        <taxon>rosids</taxon>
        <taxon>fabids</taxon>
        <taxon>Fabales</taxon>
        <taxon>Fabaceae</taxon>
        <taxon>Papilionoideae</taxon>
        <taxon>50 kb inversion clade</taxon>
        <taxon>dalbergioids sensu lato</taxon>
        <taxon>Dalbergieae</taxon>
        <taxon>Pterocarpus clade</taxon>
        <taxon>Stylosanthes</taxon>
    </lineage>
</organism>
<dbReference type="Proteomes" id="UP001341840">
    <property type="component" value="Unassembled WGS sequence"/>
</dbReference>
<comment type="caution">
    <text evidence="1">The sequence shown here is derived from an EMBL/GenBank/DDBJ whole genome shotgun (WGS) entry which is preliminary data.</text>
</comment>
<reference evidence="1 2" key="1">
    <citation type="journal article" date="2023" name="Plants (Basel)">
        <title>Bridging the Gap: Combining Genomics and Transcriptomics Approaches to Understand Stylosanthes scabra, an Orphan Legume from the Brazilian Caatinga.</title>
        <authorList>
            <person name="Ferreira-Neto J.R.C."/>
            <person name="da Silva M.D."/>
            <person name="Binneck E."/>
            <person name="de Melo N.F."/>
            <person name="da Silva R.H."/>
            <person name="de Melo A.L.T.M."/>
            <person name="Pandolfi V."/>
            <person name="Bustamante F.O."/>
            <person name="Brasileiro-Vidal A.C."/>
            <person name="Benko-Iseppon A.M."/>
        </authorList>
    </citation>
    <scope>NUCLEOTIDE SEQUENCE [LARGE SCALE GENOMIC DNA]</scope>
    <source>
        <tissue evidence="1">Leaves</tissue>
    </source>
</reference>
<evidence type="ECO:0000313" key="1">
    <source>
        <dbReference type="EMBL" id="MED6175935.1"/>
    </source>
</evidence>
<accession>A0ABU6VQN6</accession>
<proteinExistence type="predicted"/>
<dbReference type="EMBL" id="JASCZI010152333">
    <property type="protein sequence ID" value="MED6175935.1"/>
    <property type="molecule type" value="Genomic_DNA"/>
</dbReference>
<gene>
    <name evidence="1" type="ORF">PIB30_083034</name>
</gene>
<protein>
    <submittedName>
        <fullName evidence="1">Uncharacterized protein</fullName>
    </submittedName>
</protein>